<dbReference type="STRING" id="1437059.A6A05_11070"/>
<evidence type="ECO:0000256" key="1">
    <source>
        <dbReference type="ARBA" id="ARBA00022430"/>
    </source>
</evidence>
<keyword evidence="10" id="KW-1185">Reference proteome</keyword>
<dbReference type="SMART" id="SM01329">
    <property type="entry name" value="Iso_dh"/>
    <property type="match status" value="1"/>
</dbReference>
<dbReference type="AlphaFoldDB" id="A0A178MQG6"/>
<feature type="domain" description="Isopropylmalate dehydrogenase-like" evidence="8">
    <location>
        <begin position="1"/>
        <end position="340"/>
    </location>
</feature>
<dbReference type="GO" id="GO:0009098">
    <property type="term" value="P:L-leucine biosynthetic process"/>
    <property type="evidence" value="ECO:0007669"/>
    <property type="project" value="UniProtKB-KW"/>
</dbReference>
<keyword evidence="5" id="KW-0560">Oxidoreductase</keyword>
<dbReference type="PANTHER" id="PTHR42979">
    <property type="entry name" value="3-ISOPROPYLMALATE DEHYDROGENASE"/>
    <property type="match status" value="1"/>
</dbReference>
<evidence type="ECO:0000256" key="4">
    <source>
        <dbReference type="ARBA" id="ARBA00022842"/>
    </source>
</evidence>
<name>A0A178MQG6_9PROT</name>
<keyword evidence="1" id="KW-0432">Leucine biosynthesis</keyword>
<dbReference type="Gene3D" id="3.40.718.10">
    <property type="entry name" value="Isopropylmalate Dehydrogenase"/>
    <property type="match status" value="1"/>
</dbReference>
<dbReference type="GO" id="GO:0003862">
    <property type="term" value="F:3-isopropylmalate dehydrogenase activity"/>
    <property type="evidence" value="ECO:0007669"/>
    <property type="project" value="InterPro"/>
</dbReference>
<protein>
    <recommendedName>
        <fullName evidence="8">Isopropylmalate dehydrogenase-like domain-containing protein</fullName>
    </recommendedName>
</protein>
<evidence type="ECO:0000259" key="8">
    <source>
        <dbReference type="SMART" id="SM01329"/>
    </source>
</evidence>
<dbReference type="GO" id="GO:0046872">
    <property type="term" value="F:metal ion binding"/>
    <property type="evidence" value="ECO:0007669"/>
    <property type="project" value="UniProtKB-KW"/>
</dbReference>
<reference evidence="9 10" key="1">
    <citation type="submission" date="2016-04" db="EMBL/GenBank/DDBJ databases">
        <title>Draft genome sequence of freshwater magnetotactic bacteria Magnetospirillum marisnigri SP-1 and Magnetospirillum moscoviense BB-1.</title>
        <authorList>
            <person name="Koziaeva V."/>
            <person name="Dziuba M.V."/>
            <person name="Ivanov T.M."/>
            <person name="Kuznetsov B."/>
            <person name="Grouzdev D.S."/>
        </authorList>
    </citation>
    <scope>NUCLEOTIDE SEQUENCE [LARGE SCALE GENOMIC DNA]</scope>
    <source>
        <strain evidence="9 10">BB-1</strain>
    </source>
</reference>
<evidence type="ECO:0000256" key="5">
    <source>
        <dbReference type="ARBA" id="ARBA00023002"/>
    </source>
</evidence>
<evidence type="ECO:0000313" key="10">
    <source>
        <dbReference type="Proteomes" id="UP000078543"/>
    </source>
</evidence>
<dbReference type="GO" id="GO:0005829">
    <property type="term" value="C:cytosol"/>
    <property type="evidence" value="ECO:0007669"/>
    <property type="project" value="TreeGrafter"/>
</dbReference>
<organism evidence="9 10">
    <name type="scientific">Magnetospirillum moscoviense</name>
    <dbReference type="NCBI Taxonomy" id="1437059"/>
    <lineage>
        <taxon>Bacteria</taxon>
        <taxon>Pseudomonadati</taxon>
        <taxon>Pseudomonadota</taxon>
        <taxon>Alphaproteobacteria</taxon>
        <taxon>Rhodospirillales</taxon>
        <taxon>Rhodospirillaceae</taxon>
        <taxon>Magnetospirillum</taxon>
    </lineage>
</organism>
<keyword evidence="6" id="KW-0520">NAD</keyword>
<dbReference type="Pfam" id="PF00180">
    <property type="entry name" value="Iso_dh"/>
    <property type="match status" value="1"/>
</dbReference>
<keyword evidence="2" id="KW-0028">Amino-acid biosynthesis</keyword>
<sequence>MLGVIEGEGIGPEVIDACLRLVHALAECEGIVFDVRHGGKIGSEALRESGVALSPEVDGFCEWLFEEGGSLLCGPGGVRFVYDLRRRFDLYCKLIPLKPLPALADTGPLRPEYVAGVDILVVRENVSGLYFSNSSLSCEADGMVARHAFEYRAPEIDRILQVALNAARMRRGRLCVIHKPGGVEAISELWRQRAQALNADEAIALEFLEVDNASYQLIASPRRFDVVVAPNMFGDVLADGASALLASRGLSYSANYGPGGRSVYQTGHGAAYDIAGQDVANPLGQIQSFAMMLRESYGLTAQACCLDAAIADVLEAGWRTLDMMLPGRKEVGTREMARLVEEAFRARLRSRSKS</sequence>
<keyword evidence="7" id="KW-0100">Branched-chain amino acid biosynthesis</keyword>
<evidence type="ECO:0000256" key="2">
    <source>
        <dbReference type="ARBA" id="ARBA00022605"/>
    </source>
</evidence>
<dbReference type="EMBL" id="LWQU01000132">
    <property type="protein sequence ID" value="OAN51299.1"/>
    <property type="molecule type" value="Genomic_DNA"/>
</dbReference>
<dbReference type="InterPro" id="IPR004429">
    <property type="entry name" value="Isopropylmalate_DH"/>
</dbReference>
<evidence type="ECO:0000256" key="3">
    <source>
        <dbReference type="ARBA" id="ARBA00022723"/>
    </source>
</evidence>
<dbReference type="Proteomes" id="UP000078543">
    <property type="component" value="Unassembled WGS sequence"/>
</dbReference>
<proteinExistence type="predicted"/>
<comment type="caution">
    <text evidence="9">The sequence shown here is derived from an EMBL/GenBank/DDBJ whole genome shotgun (WGS) entry which is preliminary data.</text>
</comment>
<evidence type="ECO:0000256" key="6">
    <source>
        <dbReference type="ARBA" id="ARBA00023027"/>
    </source>
</evidence>
<gene>
    <name evidence="9" type="ORF">A6A05_11070</name>
</gene>
<accession>A0A178MQG6</accession>
<evidence type="ECO:0000256" key="7">
    <source>
        <dbReference type="ARBA" id="ARBA00023304"/>
    </source>
</evidence>
<keyword evidence="3" id="KW-0479">Metal-binding</keyword>
<dbReference type="SUPFAM" id="SSF53659">
    <property type="entry name" value="Isocitrate/Isopropylmalate dehydrogenase-like"/>
    <property type="match status" value="1"/>
</dbReference>
<keyword evidence="4" id="KW-0460">Magnesium</keyword>
<dbReference type="InterPro" id="IPR024084">
    <property type="entry name" value="IsoPropMal-DH-like_dom"/>
</dbReference>
<evidence type="ECO:0000313" key="9">
    <source>
        <dbReference type="EMBL" id="OAN51299.1"/>
    </source>
</evidence>
<dbReference type="PANTHER" id="PTHR42979:SF1">
    <property type="entry name" value="3-ISOPROPYLMALATE DEHYDROGENASE"/>
    <property type="match status" value="1"/>
</dbReference>